<evidence type="ECO:0000313" key="1">
    <source>
        <dbReference type="EMBL" id="KAK0716560.1"/>
    </source>
</evidence>
<proteinExistence type="predicted"/>
<dbReference type="EMBL" id="JAUKTV010000014">
    <property type="protein sequence ID" value="KAK0716560.1"/>
    <property type="molecule type" value="Genomic_DNA"/>
</dbReference>
<organism evidence="1 2">
    <name type="scientific">Apiosordaria backusii</name>
    <dbReference type="NCBI Taxonomy" id="314023"/>
    <lineage>
        <taxon>Eukaryota</taxon>
        <taxon>Fungi</taxon>
        <taxon>Dikarya</taxon>
        <taxon>Ascomycota</taxon>
        <taxon>Pezizomycotina</taxon>
        <taxon>Sordariomycetes</taxon>
        <taxon>Sordariomycetidae</taxon>
        <taxon>Sordariales</taxon>
        <taxon>Lasiosphaeriaceae</taxon>
        <taxon>Apiosordaria</taxon>
    </lineage>
</organism>
<dbReference type="Proteomes" id="UP001172159">
    <property type="component" value="Unassembled WGS sequence"/>
</dbReference>
<dbReference type="AlphaFoldDB" id="A0AA40AIR1"/>
<evidence type="ECO:0000313" key="2">
    <source>
        <dbReference type="Proteomes" id="UP001172159"/>
    </source>
</evidence>
<protein>
    <submittedName>
        <fullName evidence="1">Uncharacterized protein</fullName>
    </submittedName>
</protein>
<gene>
    <name evidence="1" type="ORF">B0T21DRAFT_375114</name>
</gene>
<accession>A0AA40AIR1</accession>
<comment type="caution">
    <text evidence="1">The sequence shown here is derived from an EMBL/GenBank/DDBJ whole genome shotgun (WGS) entry which is preliminary data.</text>
</comment>
<sequence length="125" mass="14680">MVLGLFKSYLTRYVGVGCGWKERAKKAHRVIIGEFGGEHEYLTNLLGERLWFDVYNVNMETMYEERYAGEGPKPECSFKETRQVVPREFRNTHLERKIPRGKRDRYAIAGLDYSWEVIAPICWGN</sequence>
<name>A0AA40AIR1_9PEZI</name>
<reference evidence="1" key="1">
    <citation type="submission" date="2023-06" db="EMBL/GenBank/DDBJ databases">
        <title>Genome-scale phylogeny and comparative genomics of the fungal order Sordariales.</title>
        <authorList>
            <consortium name="Lawrence Berkeley National Laboratory"/>
            <person name="Hensen N."/>
            <person name="Bonometti L."/>
            <person name="Westerberg I."/>
            <person name="Brannstrom I.O."/>
            <person name="Guillou S."/>
            <person name="Cros-Aarteil S."/>
            <person name="Calhoun S."/>
            <person name="Haridas S."/>
            <person name="Kuo A."/>
            <person name="Mondo S."/>
            <person name="Pangilinan J."/>
            <person name="Riley R."/>
            <person name="Labutti K."/>
            <person name="Andreopoulos B."/>
            <person name="Lipzen A."/>
            <person name="Chen C."/>
            <person name="Yanf M."/>
            <person name="Daum C."/>
            <person name="Ng V."/>
            <person name="Clum A."/>
            <person name="Steindorff A."/>
            <person name="Ohm R."/>
            <person name="Martin F."/>
            <person name="Silar P."/>
            <person name="Natvig D."/>
            <person name="Lalanne C."/>
            <person name="Gautier V."/>
            <person name="Ament-Velasquez S.L."/>
            <person name="Kruys A."/>
            <person name="Hutchinson M.I."/>
            <person name="Powell A.J."/>
            <person name="Barry K."/>
            <person name="Miller A.N."/>
            <person name="Grigoriev I.V."/>
            <person name="Debuchy R."/>
            <person name="Gladieux P."/>
            <person name="Thoren M.H."/>
            <person name="Johannesson H."/>
        </authorList>
    </citation>
    <scope>NUCLEOTIDE SEQUENCE</scope>
    <source>
        <strain evidence="1">CBS 540.89</strain>
    </source>
</reference>
<keyword evidence="2" id="KW-1185">Reference proteome</keyword>